<dbReference type="GO" id="GO:0005524">
    <property type="term" value="F:ATP binding"/>
    <property type="evidence" value="ECO:0007669"/>
    <property type="project" value="UniProtKB-UniRule"/>
</dbReference>
<dbReference type="GO" id="GO:0051082">
    <property type="term" value="F:unfolded protein binding"/>
    <property type="evidence" value="ECO:0007669"/>
    <property type="project" value="UniProtKB-UniRule"/>
</dbReference>
<gene>
    <name evidence="10" type="primary">htpG</name>
    <name evidence="13" type="ordered locus">Spirs_0285</name>
</gene>
<dbReference type="PRINTS" id="PR00775">
    <property type="entry name" value="HEATSHOCK90"/>
</dbReference>
<comment type="similarity">
    <text evidence="2 10">Belongs to the heat shock protein 90 family.</text>
</comment>
<dbReference type="CDD" id="cd16927">
    <property type="entry name" value="HATPase_Hsp90-like"/>
    <property type="match status" value="1"/>
</dbReference>
<dbReference type="InterPro" id="IPR020568">
    <property type="entry name" value="Ribosomal_Su5_D2-typ_SF"/>
</dbReference>
<dbReference type="HAMAP" id="MF_00505">
    <property type="entry name" value="HSP90"/>
    <property type="match status" value="1"/>
</dbReference>
<evidence type="ECO:0000313" key="14">
    <source>
        <dbReference type="Proteomes" id="UP000002318"/>
    </source>
</evidence>
<comment type="caution">
    <text evidence="10">Lacks conserved residue(s) required for the propagation of feature annotation.</text>
</comment>
<dbReference type="FunFam" id="3.30.565.10:FF:000009">
    <property type="entry name" value="Molecular chaperone HtpG"/>
    <property type="match status" value="1"/>
</dbReference>
<accession>E1RAF0</accession>
<dbReference type="Gene3D" id="3.40.50.11260">
    <property type="match status" value="1"/>
</dbReference>
<keyword evidence="7 10" id="KW-0143">Chaperone</keyword>
<dbReference type="NCBIfam" id="NF003555">
    <property type="entry name" value="PRK05218.1"/>
    <property type="match status" value="1"/>
</dbReference>
<evidence type="ECO:0000256" key="1">
    <source>
        <dbReference type="ARBA" id="ARBA00004496"/>
    </source>
</evidence>
<feature type="binding site" evidence="11">
    <location>
        <position position="339"/>
    </location>
    <ligand>
        <name>ATP</name>
        <dbReference type="ChEBI" id="CHEBI:30616"/>
    </ligand>
</feature>
<evidence type="ECO:0000256" key="4">
    <source>
        <dbReference type="ARBA" id="ARBA00022741"/>
    </source>
</evidence>
<organism evidence="13 14">
    <name type="scientific">Sediminispirochaeta smaragdinae (strain DSM 11293 / JCM 15392 / SEBR 4228)</name>
    <name type="common">Spirochaeta smaragdinae</name>
    <dbReference type="NCBI Taxonomy" id="573413"/>
    <lineage>
        <taxon>Bacteria</taxon>
        <taxon>Pseudomonadati</taxon>
        <taxon>Spirochaetota</taxon>
        <taxon>Spirochaetia</taxon>
        <taxon>Spirochaetales</taxon>
        <taxon>Spirochaetaceae</taxon>
        <taxon>Sediminispirochaeta</taxon>
    </lineage>
</organism>
<feature type="binding site" evidence="11">
    <location>
        <position position="35"/>
    </location>
    <ligand>
        <name>ATP</name>
        <dbReference type="ChEBI" id="CHEBI:30616"/>
    </ligand>
</feature>
<dbReference type="PIRSF" id="PIRSF002583">
    <property type="entry name" value="Hsp90"/>
    <property type="match status" value="1"/>
</dbReference>
<dbReference type="KEGG" id="ssm:Spirs_0285"/>
<comment type="subunit">
    <text evidence="10">Homodimer.</text>
</comment>
<evidence type="ECO:0000256" key="3">
    <source>
        <dbReference type="ARBA" id="ARBA00022490"/>
    </source>
</evidence>
<keyword evidence="6 10" id="KW-0346">Stress response</keyword>
<feature type="binding site" evidence="11">
    <location>
        <position position="31"/>
    </location>
    <ligand>
        <name>ATP</name>
        <dbReference type="ChEBI" id="CHEBI:30616"/>
    </ligand>
</feature>
<feature type="domain" description="Histidine kinase/HSP90-like ATPase" evidence="12">
    <location>
        <begin position="24"/>
        <end position="180"/>
    </location>
</feature>
<dbReference type="RefSeq" id="WP_013252905.1">
    <property type="nucleotide sequence ID" value="NC_014364.1"/>
</dbReference>
<dbReference type="InterPro" id="IPR019805">
    <property type="entry name" value="Heat_shock_protein_90_CS"/>
</dbReference>
<feature type="binding site" evidence="11">
    <location>
        <begin position="98"/>
        <end position="99"/>
    </location>
    <ligand>
        <name>ATP</name>
        <dbReference type="ChEBI" id="CHEBI:30616"/>
    </ligand>
</feature>
<keyword evidence="5 10" id="KW-0067">ATP-binding</keyword>
<dbReference type="GO" id="GO:0016887">
    <property type="term" value="F:ATP hydrolysis activity"/>
    <property type="evidence" value="ECO:0007669"/>
    <property type="project" value="InterPro"/>
</dbReference>
<dbReference type="EMBL" id="CP002116">
    <property type="protein sequence ID" value="ADK79441.1"/>
    <property type="molecule type" value="Genomic_DNA"/>
</dbReference>
<dbReference type="InterPro" id="IPR001404">
    <property type="entry name" value="Hsp90_fam"/>
</dbReference>
<sequence length="623" mass="70792">MSKHTFKTEVSQLLHLIIHSLYSHKEIFLRELVSNASDALDKLKYLTLTDDAYKEIAFDPKIDISFRESPSKTITISDDGIGMNKEDLTNQLGTIARSGTKAFIDQLSGDAKKDANLIGQFGVGFYSCFMVADRVEVLTRKAGEEQAWLWKSDGKSNFTIEEGQREEPGTTITLFLNDEGAEYASRWEIDQLVKKYSNHIPFPIFLSYDQKKYDDKGKETGEIEHKREQINSAAALWKRPKNELTDEDYHEFYKSIGHDSEEPLLYIHTKAEGTLEYTTLFFVPKHAPFDLYQADYRPGVKLYVKRVFITDDEKELMPTYLRFLRGVIDSEDLPLNVSREILQQNRVLNSIRTASVKKVLGEFKSLAENNPETYNEFITEYNRPLKEGLYSDFANRDLLLELVRFKSTSQEGFTSLAAYKERMKEDQKAIYYITGGDEETLRNSPLLEAYKGKGVEVLVMNDEIDEIVVPSIGKFNDVELKAVNRTGAADDLKSDDDKKTEESAKPLMEKLKKALGDRVKDVVASTRLSDSPSCIVADEDDPTAQLQQMLKAMGQKNMPEFKPILEVNPTHPIVKGLESSGDDALIDDVAQLLLDQALLIEGVELKKPAEFVRHLNRILEKAL</sequence>
<dbReference type="Pfam" id="PF13589">
    <property type="entry name" value="HATPase_c_3"/>
    <property type="match status" value="1"/>
</dbReference>
<evidence type="ECO:0000256" key="8">
    <source>
        <dbReference type="ARBA" id="ARBA00058590"/>
    </source>
</evidence>
<dbReference type="Pfam" id="PF00183">
    <property type="entry name" value="HSP90"/>
    <property type="match status" value="1"/>
</dbReference>
<proteinExistence type="inferred from homology"/>
<feature type="region of interest" description="C" evidence="10">
    <location>
        <begin position="549"/>
        <end position="623"/>
    </location>
</feature>
<evidence type="ECO:0000256" key="6">
    <source>
        <dbReference type="ARBA" id="ARBA00023016"/>
    </source>
</evidence>
<feature type="region of interest" description="A; substrate-binding" evidence="10">
    <location>
        <begin position="1"/>
        <end position="339"/>
    </location>
</feature>
<dbReference type="eggNOG" id="COG0326">
    <property type="taxonomic scope" value="Bacteria"/>
</dbReference>
<evidence type="ECO:0000256" key="11">
    <source>
        <dbReference type="PIRSR" id="PIRSR002583-1"/>
    </source>
</evidence>
<dbReference type="PROSITE" id="PS00298">
    <property type="entry name" value="HSP90"/>
    <property type="match status" value="1"/>
</dbReference>
<name>E1RAF0_SEDSS</name>
<dbReference type="InterPro" id="IPR003594">
    <property type="entry name" value="HATPase_dom"/>
</dbReference>
<dbReference type="Gene3D" id="3.30.565.10">
    <property type="entry name" value="Histidine kinase-like ATPase, C-terminal domain"/>
    <property type="match status" value="1"/>
</dbReference>
<dbReference type="Proteomes" id="UP000002318">
    <property type="component" value="Chromosome"/>
</dbReference>
<feature type="binding site" evidence="11">
    <location>
        <position position="170"/>
    </location>
    <ligand>
        <name>ATP</name>
        <dbReference type="ChEBI" id="CHEBI:30616"/>
    </ligand>
</feature>
<evidence type="ECO:0000256" key="5">
    <source>
        <dbReference type="ARBA" id="ARBA00022840"/>
    </source>
</evidence>
<keyword evidence="3 10" id="KW-0963">Cytoplasm</keyword>
<evidence type="ECO:0000313" key="13">
    <source>
        <dbReference type="EMBL" id="ADK79441.1"/>
    </source>
</evidence>
<dbReference type="FunFam" id="3.30.230.80:FF:000002">
    <property type="entry name" value="Molecular chaperone HtpG"/>
    <property type="match status" value="1"/>
</dbReference>
<dbReference type="InterPro" id="IPR020575">
    <property type="entry name" value="Hsp90_N"/>
</dbReference>
<dbReference type="InterPro" id="IPR036890">
    <property type="entry name" value="HATPase_C_sf"/>
</dbReference>
<reference evidence="13 14" key="1">
    <citation type="journal article" date="2010" name="Stand. Genomic Sci.">
        <title>Complete genome sequence of Spirochaeta smaragdinae type strain (SEBR 4228).</title>
        <authorList>
            <person name="Mavromatis K."/>
            <person name="Yasawong M."/>
            <person name="Chertkov O."/>
            <person name="Lapidus A."/>
            <person name="Lucas S."/>
            <person name="Nolan M."/>
            <person name="Del Rio T.G."/>
            <person name="Tice H."/>
            <person name="Cheng J.F."/>
            <person name="Pitluck S."/>
            <person name="Liolios K."/>
            <person name="Ivanova N."/>
            <person name="Tapia R."/>
            <person name="Han C."/>
            <person name="Bruce D."/>
            <person name="Goodwin L."/>
            <person name="Pati A."/>
            <person name="Chen A."/>
            <person name="Palaniappan K."/>
            <person name="Land M."/>
            <person name="Hauser L."/>
            <person name="Chang Y.J."/>
            <person name="Jeffries C.D."/>
            <person name="Detter J.C."/>
            <person name="Rohde M."/>
            <person name="Brambilla E."/>
            <person name="Spring S."/>
            <person name="Goker M."/>
            <person name="Sikorski J."/>
            <person name="Woyke T."/>
            <person name="Bristow J."/>
            <person name="Eisen J.A."/>
            <person name="Markowitz V."/>
            <person name="Hugenholtz P."/>
            <person name="Klenk H.P."/>
            <person name="Kyrpides N.C."/>
        </authorList>
    </citation>
    <scope>NUCLEOTIDE SEQUENCE [LARGE SCALE GENOMIC DNA]</scope>
    <source>
        <strain evidence="14">DSM 11293 / JCM 15392 / SEBR 4228</strain>
    </source>
</reference>
<evidence type="ECO:0000256" key="9">
    <source>
        <dbReference type="ARBA" id="ARBA00070675"/>
    </source>
</evidence>
<evidence type="ECO:0000256" key="2">
    <source>
        <dbReference type="ARBA" id="ARBA00008239"/>
    </source>
</evidence>
<feature type="binding site" evidence="11">
    <location>
        <position position="83"/>
    </location>
    <ligand>
        <name>ATP</name>
        <dbReference type="ChEBI" id="CHEBI:30616"/>
    </ligand>
</feature>
<protein>
    <recommendedName>
        <fullName evidence="9 10">Chaperone protein HtpG</fullName>
    </recommendedName>
    <alternativeName>
        <fullName evidence="10">Heat shock protein HtpG</fullName>
    </alternativeName>
    <alternativeName>
        <fullName evidence="10">High temperature protein G</fullName>
    </alternativeName>
</protein>
<feature type="binding site" evidence="11">
    <location>
        <position position="78"/>
    </location>
    <ligand>
        <name>ATP</name>
        <dbReference type="ChEBI" id="CHEBI:30616"/>
    </ligand>
</feature>
<evidence type="ECO:0000259" key="12">
    <source>
        <dbReference type="SMART" id="SM00387"/>
    </source>
</evidence>
<evidence type="ECO:0000256" key="7">
    <source>
        <dbReference type="ARBA" id="ARBA00023186"/>
    </source>
</evidence>
<comment type="subcellular location">
    <subcellularLocation>
        <location evidence="1 10">Cytoplasm</location>
    </subcellularLocation>
</comment>
<keyword evidence="14" id="KW-1185">Reference proteome</keyword>
<dbReference type="OrthoDB" id="9802640at2"/>
<dbReference type="GO" id="GO:0005737">
    <property type="term" value="C:cytoplasm"/>
    <property type="evidence" value="ECO:0007669"/>
    <property type="project" value="UniProtKB-SubCell"/>
</dbReference>
<dbReference type="Gene3D" id="3.30.230.80">
    <property type="match status" value="1"/>
</dbReference>
<keyword evidence="4 10" id="KW-0547">Nucleotide-binding</keyword>
<feature type="binding site" evidence="11">
    <location>
        <begin position="120"/>
        <end position="125"/>
    </location>
    <ligand>
        <name>ATP</name>
        <dbReference type="ChEBI" id="CHEBI:30616"/>
    </ligand>
</feature>
<comment type="function">
    <text evidence="8 10">Molecular chaperone. Has ATPase activity.</text>
</comment>
<dbReference type="SUPFAM" id="SSF55874">
    <property type="entry name" value="ATPase domain of HSP90 chaperone/DNA topoisomerase II/histidine kinase"/>
    <property type="match status" value="1"/>
</dbReference>
<evidence type="ECO:0000256" key="10">
    <source>
        <dbReference type="HAMAP-Rule" id="MF_00505"/>
    </source>
</evidence>
<dbReference type="STRING" id="573413.Spirs_0285"/>
<dbReference type="SUPFAM" id="SSF54211">
    <property type="entry name" value="Ribosomal protein S5 domain 2-like"/>
    <property type="match status" value="1"/>
</dbReference>
<dbReference type="AlphaFoldDB" id="E1RAF0"/>
<dbReference type="InterPro" id="IPR037196">
    <property type="entry name" value="HSP90_C"/>
</dbReference>
<dbReference type="Gene3D" id="1.20.120.790">
    <property type="entry name" value="Heat shock protein 90, C-terminal domain"/>
    <property type="match status" value="1"/>
</dbReference>
<dbReference type="HOGENOM" id="CLU_006684_3_0_12"/>
<dbReference type="GO" id="GO:0140662">
    <property type="term" value="F:ATP-dependent protein folding chaperone"/>
    <property type="evidence" value="ECO:0007669"/>
    <property type="project" value="InterPro"/>
</dbReference>
<dbReference type="SUPFAM" id="SSF110942">
    <property type="entry name" value="HSP90 C-terminal domain"/>
    <property type="match status" value="1"/>
</dbReference>
<dbReference type="PANTHER" id="PTHR11528">
    <property type="entry name" value="HEAT SHOCK PROTEIN 90 FAMILY MEMBER"/>
    <property type="match status" value="1"/>
</dbReference>
<dbReference type="SMART" id="SM00387">
    <property type="entry name" value="HATPase_c"/>
    <property type="match status" value="1"/>
</dbReference>